<sequence>MSIRILFLGLTIVAFSCGTSTTENTEGLAMEVAATEETSAVATATAAIDTVSANYMLFKNQCLICHGGAPSHDKLIAPPMAAIKWRYSKQFKNKEDFVNGLVAWGLNPTEETALMKGAVKRFKVMPKPATSEDDLRIIAEFVYDNELQEPEWFAEHFKKMHGEGGKGMGMGMKKK</sequence>
<reference evidence="5" key="1">
    <citation type="submission" date="2018-06" db="EMBL/GenBank/DDBJ databases">
        <authorList>
            <person name="Zhirakovskaya E."/>
        </authorList>
    </citation>
    <scope>NUCLEOTIDE SEQUENCE</scope>
</reference>
<evidence type="ECO:0000256" key="1">
    <source>
        <dbReference type="ARBA" id="ARBA00022617"/>
    </source>
</evidence>
<keyword evidence="3" id="KW-0408">Iron</keyword>
<dbReference type="InterPro" id="IPR009056">
    <property type="entry name" value="Cyt_c-like_dom"/>
</dbReference>
<protein>
    <recommendedName>
        <fullName evidence="4">Cytochrome c domain-containing protein</fullName>
    </recommendedName>
</protein>
<keyword evidence="1" id="KW-0349">Heme</keyword>
<evidence type="ECO:0000259" key="4">
    <source>
        <dbReference type="PROSITE" id="PS51007"/>
    </source>
</evidence>
<name>A0A3B0V7N9_9ZZZZ</name>
<dbReference type="GO" id="GO:0009055">
    <property type="term" value="F:electron transfer activity"/>
    <property type="evidence" value="ECO:0007669"/>
    <property type="project" value="InterPro"/>
</dbReference>
<gene>
    <name evidence="5" type="ORF">MNBD_BACTEROID06-60</name>
</gene>
<dbReference type="InterPro" id="IPR036909">
    <property type="entry name" value="Cyt_c-like_dom_sf"/>
</dbReference>
<keyword evidence="2" id="KW-0479">Metal-binding</keyword>
<feature type="domain" description="Cytochrome c" evidence="4">
    <location>
        <begin position="49"/>
        <end position="146"/>
    </location>
</feature>
<dbReference type="Gene3D" id="1.10.760.10">
    <property type="entry name" value="Cytochrome c-like domain"/>
    <property type="match status" value="1"/>
</dbReference>
<dbReference type="GO" id="GO:0046872">
    <property type="term" value="F:metal ion binding"/>
    <property type="evidence" value="ECO:0007669"/>
    <property type="project" value="UniProtKB-KW"/>
</dbReference>
<proteinExistence type="predicted"/>
<accession>A0A3B0V7N9</accession>
<organism evidence="5">
    <name type="scientific">hydrothermal vent metagenome</name>
    <dbReference type="NCBI Taxonomy" id="652676"/>
    <lineage>
        <taxon>unclassified sequences</taxon>
        <taxon>metagenomes</taxon>
        <taxon>ecological metagenomes</taxon>
    </lineage>
</organism>
<dbReference type="EMBL" id="UOES01000333">
    <property type="protein sequence ID" value="VAW27984.1"/>
    <property type="molecule type" value="Genomic_DNA"/>
</dbReference>
<dbReference type="SUPFAM" id="SSF46626">
    <property type="entry name" value="Cytochrome c"/>
    <property type="match status" value="1"/>
</dbReference>
<evidence type="ECO:0000256" key="3">
    <source>
        <dbReference type="ARBA" id="ARBA00023004"/>
    </source>
</evidence>
<evidence type="ECO:0000313" key="5">
    <source>
        <dbReference type="EMBL" id="VAW27984.1"/>
    </source>
</evidence>
<dbReference type="PROSITE" id="PS51007">
    <property type="entry name" value="CYTC"/>
    <property type="match status" value="1"/>
</dbReference>
<dbReference type="PROSITE" id="PS51257">
    <property type="entry name" value="PROKAR_LIPOPROTEIN"/>
    <property type="match status" value="1"/>
</dbReference>
<dbReference type="GO" id="GO:0020037">
    <property type="term" value="F:heme binding"/>
    <property type="evidence" value="ECO:0007669"/>
    <property type="project" value="InterPro"/>
</dbReference>
<dbReference type="AlphaFoldDB" id="A0A3B0V7N9"/>
<evidence type="ECO:0000256" key="2">
    <source>
        <dbReference type="ARBA" id="ARBA00022723"/>
    </source>
</evidence>